<dbReference type="InterPro" id="IPR036390">
    <property type="entry name" value="WH_DNA-bd_sf"/>
</dbReference>
<comment type="similarity">
    <text evidence="1">Belongs to the LysR transcriptional regulatory family.</text>
</comment>
<gene>
    <name evidence="6" type="ORF">FEA48_00280</name>
</gene>
<dbReference type="PANTHER" id="PTHR30537">
    <property type="entry name" value="HTH-TYPE TRANSCRIPTIONAL REGULATOR"/>
    <property type="match status" value="1"/>
</dbReference>
<reference evidence="7" key="2">
    <citation type="submission" date="2019-06" db="EMBL/GenBank/DDBJ databases">
        <title>AzeR, a transcriptional regulator that responds to azelaic acid in Pseudomonas nitroreducens.</title>
        <authorList>
            <person name="Bez C."/>
            <person name="Javvadi S.G."/>
            <person name="Bertani I."/>
            <person name="Devescovi G."/>
            <person name="Studholme D.J."/>
            <person name="Geller A."/>
            <person name="Levy A."/>
            <person name="Venturi V."/>
        </authorList>
    </citation>
    <scope>NUCLEOTIDE SEQUENCE [LARGE SCALE GENOMIC DNA]</scope>
    <source>
        <strain evidence="7">DSM 9128</strain>
    </source>
</reference>
<dbReference type="Gene3D" id="3.40.190.10">
    <property type="entry name" value="Periplasmic binding protein-like II"/>
    <property type="match status" value="2"/>
</dbReference>
<dbReference type="PANTHER" id="PTHR30537:SF5">
    <property type="entry name" value="HTH-TYPE TRANSCRIPTIONAL ACTIVATOR TTDR-RELATED"/>
    <property type="match status" value="1"/>
</dbReference>
<organism evidence="6 7">
    <name type="scientific">Pseudomonas nitroreducens</name>
    <dbReference type="NCBI Taxonomy" id="46680"/>
    <lineage>
        <taxon>Bacteria</taxon>
        <taxon>Pseudomonadati</taxon>
        <taxon>Pseudomonadota</taxon>
        <taxon>Gammaproteobacteria</taxon>
        <taxon>Pseudomonadales</taxon>
        <taxon>Pseudomonadaceae</taxon>
        <taxon>Pseudomonas</taxon>
    </lineage>
</organism>
<dbReference type="SUPFAM" id="SSF46785">
    <property type="entry name" value="Winged helix' DNA-binding domain"/>
    <property type="match status" value="1"/>
</dbReference>
<dbReference type="RefSeq" id="WP_138212045.1">
    <property type="nucleotide sequence ID" value="NZ_VASG01000001.1"/>
</dbReference>
<sequence>MRINPLPPLQSLVAFEASVRHASFTRAADELHLTQSAISRQVQQLEGYLGRPLFIREHRSLRLTPMGERYAIEVRRLLALCAEATFDVMKHQGELDLTVACSSGVASLWLTPRLPRFRAAHPGARLRLLVRDGLSSMSPAEFDVGLYYLRRADCPEYSVHRLFYEEVFPVCSVDYRDGRMLRPEELVGETLLHLDDGQRQWMSWSEWLGCNGLDSARTRPGLTANHYPQLVELAVLGQGVALGWRYMIDGHLADGRLRRLTLASASHGGGYFILAPADRMQNHACRLFTRWLLEEARLQGWC</sequence>
<proteinExistence type="inferred from homology"/>
<keyword evidence="4" id="KW-0804">Transcription</keyword>
<comment type="caution">
    <text evidence="6">The sequence shown here is derived from an EMBL/GenBank/DDBJ whole genome shotgun (WGS) entry which is preliminary data.</text>
</comment>
<evidence type="ECO:0000313" key="6">
    <source>
        <dbReference type="EMBL" id="TLP77668.1"/>
    </source>
</evidence>
<evidence type="ECO:0000256" key="2">
    <source>
        <dbReference type="ARBA" id="ARBA00023015"/>
    </source>
</evidence>
<dbReference type="PRINTS" id="PR00039">
    <property type="entry name" value="HTHLYSR"/>
</dbReference>
<dbReference type="Pfam" id="PF03466">
    <property type="entry name" value="LysR_substrate"/>
    <property type="match status" value="1"/>
</dbReference>
<dbReference type="Pfam" id="PF00126">
    <property type="entry name" value="HTH_1"/>
    <property type="match status" value="1"/>
</dbReference>
<dbReference type="AlphaFoldDB" id="A0A5R9AGG1"/>
<dbReference type="FunFam" id="1.10.10.10:FF:000001">
    <property type="entry name" value="LysR family transcriptional regulator"/>
    <property type="match status" value="1"/>
</dbReference>
<evidence type="ECO:0000313" key="7">
    <source>
        <dbReference type="Proteomes" id="UP000307510"/>
    </source>
</evidence>
<dbReference type="InterPro" id="IPR058163">
    <property type="entry name" value="LysR-type_TF_proteobact-type"/>
</dbReference>
<feature type="domain" description="HTH lysR-type" evidence="5">
    <location>
        <begin position="7"/>
        <end position="64"/>
    </location>
</feature>
<evidence type="ECO:0000256" key="3">
    <source>
        <dbReference type="ARBA" id="ARBA00023125"/>
    </source>
</evidence>
<dbReference type="InterPro" id="IPR005119">
    <property type="entry name" value="LysR_subst-bd"/>
</dbReference>
<dbReference type="PROSITE" id="PS50931">
    <property type="entry name" value="HTH_LYSR"/>
    <property type="match status" value="1"/>
</dbReference>
<dbReference type="Gene3D" id="1.10.10.10">
    <property type="entry name" value="Winged helix-like DNA-binding domain superfamily/Winged helix DNA-binding domain"/>
    <property type="match status" value="1"/>
</dbReference>
<keyword evidence="2" id="KW-0805">Transcription regulation</keyword>
<evidence type="ECO:0000256" key="4">
    <source>
        <dbReference type="ARBA" id="ARBA00023163"/>
    </source>
</evidence>
<keyword evidence="3" id="KW-0238">DNA-binding</keyword>
<dbReference type="GO" id="GO:0003700">
    <property type="term" value="F:DNA-binding transcription factor activity"/>
    <property type="evidence" value="ECO:0007669"/>
    <property type="project" value="InterPro"/>
</dbReference>
<protein>
    <submittedName>
        <fullName evidence="6">LysR family transcriptional regulator</fullName>
    </submittedName>
</protein>
<accession>A0A5R9AGG1</accession>
<dbReference type="EMBL" id="VASG01000001">
    <property type="protein sequence ID" value="TLP77668.1"/>
    <property type="molecule type" value="Genomic_DNA"/>
</dbReference>
<dbReference type="SUPFAM" id="SSF53850">
    <property type="entry name" value="Periplasmic binding protein-like II"/>
    <property type="match status" value="1"/>
</dbReference>
<dbReference type="Proteomes" id="UP000307510">
    <property type="component" value="Unassembled WGS sequence"/>
</dbReference>
<dbReference type="InterPro" id="IPR036388">
    <property type="entry name" value="WH-like_DNA-bd_sf"/>
</dbReference>
<evidence type="ECO:0000256" key="1">
    <source>
        <dbReference type="ARBA" id="ARBA00009437"/>
    </source>
</evidence>
<dbReference type="InterPro" id="IPR000847">
    <property type="entry name" value="LysR_HTH_N"/>
</dbReference>
<evidence type="ECO:0000259" key="5">
    <source>
        <dbReference type="PROSITE" id="PS50931"/>
    </source>
</evidence>
<dbReference type="CDD" id="cd08432">
    <property type="entry name" value="PBP2_GcdR_TrpI_HvrB_AmpR_like"/>
    <property type="match status" value="1"/>
</dbReference>
<dbReference type="GO" id="GO:0003677">
    <property type="term" value="F:DNA binding"/>
    <property type="evidence" value="ECO:0007669"/>
    <property type="project" value="UniProtKB-KW"/>
</dbReference>
<name>A0A5R9AGG1_PSENT</name>
<reference evidence="6 7" key="1">
    <citation type="submission" date="2019-05" db="EMBL/GenBank/DDBJ databases">
        <authorList>
            <person name="Moore K."/>
            <person name="O'Neill P."/>
            <person name="Farbos A."/>
            <person name="Studholme D.J."/>
        </authorList>
    </citation>
    <scope>NUCLEOTIDE SEQUENCE [LARGE SCALE GENOMIC DNA]</scope>
    <source>
        <strain evidence="6 7">DSM 9128</strain>
    </source>
</reference>